<dbReference type="AlphaFoldDB" id="A0A645ELF0"/>
<dbReference type="EMBL" id="VSSQ01047921">
    <property type="protein sequence ID" value="MPN01949.1"/>
    <property type="molecule type" value="Genomic_DNA"/>
</dbReference>
<accession>A0A645ELF0</accession>
<proteinExistence type="predicted"/>
<name>A0A645ELF0_9ZZZZ</name>
<evidence type="ECO:0008006" key="2">
    <source>
        <dbReference type="Google" id="ProtNLM"/>
    </source>
</evidence>
<evidence type="ECO:0000313" key="1">
    <source>
        <dbReference type="EMBL" id="MPN01949.1"/>
    </source>
</evidence>
<gene>
    <name evidence="1" type="ORF">SDC9_149162</name>
</gene>
<sequence length="49" mass="5140">MDKPGTTTLEGIFAAGAVNGPRTIPDLMGECHAACNNVEIFLKKTHPDG</sequence>
<protein>
    <recommendedName>
        <fullName evidence="2">FAD/NAD(P)-binding domain-containing protein</fullName>
    </recommendedName>
</protein>
<reference evidence="1" key="1">
    <citation type="submission" date="2019-08" db="EMBL/GenBank/DDBJ databases">
        <authorList>
            <person name="Kucharzyk K."/>
            <person name="Murdoch R.W."/>
            <person name="Higgins S."/>
            <person name="Loffler F."/>
        </authorList>
    </citation>
    <scope>NUCLEOTIDE SEQUENCE</scope>
</reference>
<organism evidence="1">
    <name type="scientific">bioreactor metagenome</name>
    <dbReference type="NCBI Taxonomy" id="1076179"/>
    <lineage>
        <taxon>unclassified sequences</taxon>
        <taxon>metagenomes</taxon>
        <taxon>ecological metagenomes</taxon>
    </lineage>
</organism>
<comment type="caution">
    <text evidence="1">The sequence shown here is derived from an EMBL/GenBank/DDBJ whole genome shotgun (WGS) entry which is preliminary data.</text>
</comment>